<organism evidence="8 9">
    <name type="scientific">Streptomyces albus</name>
    <dbReference type="NCBI Taxonomy" id="1888"/>
    <lineage>
        <taxon>Bacteria</taxon>
        <taxon>Bacillati</taxon>
        <taxon>Actinomycetota</taxon>
        <taxon>Actinomycetes</taxon>
        <taxon>Kitasatosporales</taxon>
        <taxon>Streptomycetaceae</taxon>
        <taxon>Streptomyces</taxon>
    </lineage>
</organism>
<evidence type="ECO:0000313" key="8">
    <source>
        <dbReference type="EMBL" id="TGG85514.1"/>
    </source>
</evidence>
<proteinExistence type="predicted"/>
<dbReference type="GO" id="GO:0005886">
    <property type="term" value="C:plasma membrane"/>
    <property type="evidence" value="ECO:0007669"/>
    <property type="project" value="UniProtKB-SubCell"/>
</dbReference>
<feature type="transmembrane region" description="Helical" evidence="7">
    <location>
        <begin position="191"/>
        <end position="211"/>
    </location>
</feature>
<dbReference type="EMBL" id="RCIY01000044">
    <property type="protein sequence ID" value="TGG85514.1"/>
    <property type="molecule type" value="Genomic_DNA"/>
</dbReference>
<evidence type="ECO:0000256" key="2">
    <source>
        <dbReference type="ARBA" id="ARBA00022475"/>
    </source>
</evidence>
<comment type="caution">
    <text evidence="8">The sequence shown here is derived from an EMBL/GenBank/DDBJ whole genome shotgun (WGS) entry which is preliminary data.</text>
</comment>
<evidence type="ECO:0000256" key="4">
    <source>
        <dbReference type="ARBA" id="ARBA00022989"/>
    </source>
</evidence>
<keyword evidence="2" id="KW-1003">Cell membrane</keyword>
<evidence type="ECO:0000256" key="1">
    <source>
        <dbReference type="ARBA" id="ARBA00004651"/>
    </source>
</evidence>
<comment type="subcellular location">
    <subcellularLocation>
        <location evidence="1">Cell membrane</location>
        <topology evidence="1">Multi-pass membrane protein</topology>
    </subcellularLocation>
</comment>
<feature type="transmembrane region" description="Helical" evidence="7">
    <location>
        <begin position="252"/>
        <end position="268"/>
    </location>
</feature>
<keyword evidence="4 7" id="KW-1133">Transmembrane helix</keyword>
<sequence length="345" mass="36373">MARPQALPEGKAAQPPPDWRAALRRTPVSMWNDDVSDWAAALTYYAMLALLPALLVTVSLIGLVSPAATDALIEHITAWAPAQAGQSLHHALRDMADQRSAALTVVVVGCVSALWSASSYLAVFRRALHAMYAVEDRRPVLRRAHRIVLTASAALGLLMASVLVLTLSGSLAQMVGVRLGLAGAGALAWQLLRWPVLLCLVTLLVVVVFRTGPATPAARRHRLAGGVLAALLWLVSSAGFTLYASLSTYSRLYGSLAGVVVFLIWLWLSNLSLLAGAQFAAELTGRHGVRTARRPTGPRRGPDDGVTAGAEGGPVDTAGTPSHGVPGTYDHGEGERMREAAPRGG</sequence>
<feature type="transmembrane region" description="Helical" evidence="7">
    <location>
        <begin position="223"/>
        <end position="246"/>
    </location>
</feature>
<dbReference type="RefSeq" id="WP_016470796.1">
    <property type="nucleotide sequence ID" value="NZ_BBQG01000044.1"/>
</dbReference>
<name>A0A6C1C9W5_9ACTN</name>
<protein>
    <submittedName>
        <fullName evidence="8">YihY/virulence factor BrkB family protein</fullName>
    </submittedName>
</protein>
<gene>
    <name evidence="8" type="ORF">D8771_10070</name>
</gene>
<dbReference type="NCBIfam" id="TIGR00765">
    <property type="entry name" value="yihY_not_rbn"/>
    <property type="match status" value="1"/>
</dbReference>
<feature type="transmembrane region" description="Helical" evidence="7">
    <location>
        <begin position="101"/>
        <end position="123"/>
    </location>
</feature>
<evidence type="ECO:0000256" key="6">
    <source>
        <dbReference type="SAM" id="MobiDB-lite"/>
    </source>
</evidence>
<dbReference type="PANTHER" id="PTHR30213:SF0">
    <property type="entry name" value="UPF0761 MEMBRANE PROTEIN YIHY"/>
    <property type="match status" value="1"/>
</dbReference>
<dbReference type="Proteomes" id="UP000298111">
    <property type="component" value="Unassembled WGS sequence"/>
</dbReference>
<reference evidence="8 9" key="1">
    <citation type="submission" date="2018-10" db="EMBL/GenBank/DDBJ databases">
        <title>Isolation of pseudouridimycin from Streptomyces albus DSM 40763.</title>
        <authorList>
            <person name="Rosenqvist P."/>
            <person name="Metsae-Ketelae M."/>
            <person name="Virta P."/>
        </authorList>
    </citation>
    <scope>NUCLEOTIDE SEQUENCE [LARGE SCALE GENOMIC DNA]</scope>
    <source>
        <strain evidence="8 9">DSM 40763</strain>
    </source>
</reference>
<feature type="compositionally biased region" description="Basic and acidic residues" evidence="6">
    <location>
        <begin position="330"/>
        <end position="345"/>
    </location>
</feature>
<dbReference type="InterPro" id="IPR017039">
    <property type="entry name" value="Virul_fac_BrkB"/>
</dbReference>
<dbReference type="AlphaFoldDB" id="A0A6C1C9W5"/>
<dbReference type="GeneID" id="75180380"/>
<dbReference type="Pfam" id="PF03631">
    <property type="entry name" value="Virul_fac_BrkB"/>
    <property type="match status" value="1"/>
</dbReference>
<accession>A0A6C1C9W5</accession>
<evidence type="ECO:0000313" key="9">
    <source>
        <dbReference type="Proteomes" id="UP000298111"/>
    </source>
</evidence>
<keyword evidence="3 7" id="KW-0812">Transmembrane</keyword>
<keyword evidence="5 7" id="KW-0472">Membrane</keyword>
<evidence type="ECO:0000256" key="5">
    <source>
        <dbReference type="ARBA" id="ARBA00023136"/>
    </source>
</evidence>
<evidence type="ECO:0000256" key="3">
    <source>
        <dbReference type="ARBA" id="ARBA00022692"/>
    </source>
</evidence>
<dbReference type="PANTHER" id="PTHR30213">
    <property type="entry name" value="INNER MEMBRANE PROTEIN YHJD"/>
    <property type="match status" value="1"/>
</dbReference>
<feature type="transmembrane region" description="Helical" evidence="7">
    <location>
        <begin position="42"/>
        <end position="64"/>
    </location>
</feature>
<evidence type="ECO:0000256" key="7">
    <source>
        <dbReference type="SAM" id="Phobius"/>
    </source>
</evidence>
<feature type="transmembrane region" description="Helical" evidence="7">
    <location>
        <begin position="147"/>
        <end position="171"/>
    </location>
</feature>
<feature type="region of interest" description="Disordered" evidence="6">
    <location>
        <begin position="290"/>
        <end position="345"/>
    </location>
</feature>
<dbReference type="PIRSF" id="PIRSF035875">
    <property type="entry name" value="RNase_BN"/>
    <property type="match status" value="1"/>
</dbReference>